<evidence type="ECO:0000256" key="5">
    <source>
        <dbReference type="ARBA" id="ARBA00022822"/>
    </source>
</evidence>
<evidence type="ECO:0000256" key="7">
    <source>
        <dbReference type="ARBA" id="ARBA00023239"/>
    </source>
</evidence>
<accession>I3DW10</accession>
<dbReference type="PANTHER" id="PTHR43406">
    <property type="entry name" value="TRYPTOPHAN SYNTHASE, ALPHA CHAIN"/>
    <property type="match status" value="1"/>
</dbReference>
<comment type="catalytic activity">
    <reaction evidence="8 9">
        <text>(1S,2R)-1-C-(indol-3-yl)glycerol 3-phosphate + L-serine = D-glyceraldehyde 3-phosphate + L-tryptophan + H2O</text>
        <dbReference type="Rhea" id="RHEA:10532"/>
        <dbReference type="ChEBI" id="CHEBI:15377"/>
        <dbReference type="ChEBI" id="CHEBI:33384"/>
        <dbReference type="ChEBI" id="CHEBI:57912"/>
        <dbReference type="ChEBI" id="CHEBI:58866"/>
        <dbReference type="ChEBI" id="CHEBI:59776"/>
        <dbReference type="EC" id="4.2.1.20"/>
    </reaction>
</comment>
<comment type="function">
    <text evidence="1 9">The alpha subunit is responsible for the aldol cleavage of indoleglycerol phosphate to indole and glyceraldehyde 3-phosphate.</text>
</comment>
<dbReference type="EMBL" id="AFEU01000003">
    <property type="protein sequence ID" value="EIJ78431.1"/>
    <property type="molecule type" value="Genomic_DNA"/>
</dbReference>
<dbReference type="GO" id="GO:0004834">
    <property type="term" value="F:tryptophan synthase activity"/>
    <property type="evidence" value="ECO:0007669"/>
    <property type="project" value="UniProtKB-UniRule"/>
</dbReference>
<dbReference type="GO" id="GO:0005829">
    <property type="term" value="C:cytosol"/>
    <property type="evidence" value="ECO:0007669"/>
    <property type="project" value="TreeGrafter"/>
</dbReference>
<dbReference type="Proteomes" id="UP000010523">
    <property type="component" value="Unassembled WGS sequence"/>
</dbReference>
<dbReference type="AlphaFoldDB" id="I3DW10"/>
<dbReference type="STRING" id="997296.PB1_12764"/>
<dbReference type="RefSeq" id="WP_004436870.1">
    <property type="nucleotide sequence ID" value="NZ_AFEU01000003.1"/>
</dbReference>
<dbReference type="InterPro" id="IPR018204">
    <property type="entry name" value="Trp_synthase_alpha_AS"/>
</dbReference>
<keyword evidence="5 9" id="KW-0822">Tryptophan biosynthesis</keyword>
<keyword evidence="6 9" id="KW-0057">Aromatic amino acid biosynthesis</keyword>
<dbReference type="PATRIC" id="fig|997296.3.peg.2691"/>
<protein>
    <recommendedName>
        <fullName evidence="9">Tryptophan synthase alpha chain</fullName>
        <ecNumber evidence="9">4.2.1.20</ecNumber>
    </recommendedName>
</protein>
<feature type="active site" description="Proton acceptor" evidence="9">
    <location>
        <position position="60"/>
    </location>
</feature>
<comment type="caution">
    <text evidence="11">The sequence shown here is derived from an EMBL/GenBank/DDBJ whole genome shotgun (WGS) entry which is preliminary data.</text>
</comment>
<dbReference type="InterPro" id="IPR011060">
    <property type="entry name" value="RibuloseP-bd_barrel"/>
</dbReference>
<keyword evidence="4 9" id="KW-0028">Amino-acid biosynthesis</keyword>
<dbReference type="InterPro" id="IPR002028">
    <property type="entry name" value="Trp_synthase_suA"/>
</dbReference>
<keyword evidence="12" id="KW-1185">Reference proteome</keyword>
<dbReference type="PROSITE" id="PS00167">
    <property type="entry name" value="TRP_SYNTHASE_ALPHA"/>
    <property type="match status" value="1"/>
</dbReference>
<gene>
    <name evidence="9 11" type="primary">trpA</name>
    <name evidence="11" type="ORF">PB1_12764</name>
</gene>
<evidence type="ECO:0000256" key="4">
    <source>
        <dbReference type="ARBA" id="ARBA00022605"/>
    </source>
</evidence>
<dbReference type="OrthoDB" id="9804578at2"/>
<dbReference type="eggNOG" id="COG0159">
    <property type="taxonomic scope" value="Bacteria"/>
</dbReference>
<evidence type="ECO:0000256" key="1">
    <source>
        <dbReference type="ARBA" id="ARBA00003365"/>
    </source>
</evidence>
<comment type="similarity">
    <text evidence="9 10">Belongs to the TrpA family.</text>
</comment>
<keyword evidence="7 9" id="KW-0456">Lyase</keyword>
<proteinExistence type="inferred from homology"/>
<dbReference type="PANTHER" id="PTHR43406:SF1">
    <property type="entry name" value="TRYPTOPHAN SYNTHASE ALPHA CHAIN, CHLOROPLASTIC"/>
    <property type="match status" value="1"/>
</dbReference>
<dbReference type="Pfam" id="PF00290">
    <property type="entry name" value="Trp_syntA"/>
    <property type="match status" value="1"/>
</dbReference>
<evidence type="ECO:0000256" key="10">
    <source>
        <dbReference type="RuleBase" id="RU003662"/>
    </source>
</evidence>
<comment type="subunit">
    <text evidence="3 9">Tetramer of two alpha and two beta chains.</text>
</comment>
<dbReference type="FunFam" id="3.20.20.70:FF:000037">
    <property type="entry name" value="Tryptophan synthase alpha chain"/>
    <property type="match status" value="1"/>
</dbReference>
<evidence type="ECO:0000256" key="8">
    <source>
        <dbReference type="ARBA" id="ARBA00049047"/>
    </source>
</evidence>
<evidence type="ECO:0000313" key="11">
    <source>
        <dbReference type="EMBL" id="EIJ78431.1"/>
    </source>
</evidence>
<organism evidence="11 12">
    <name type="scientific">Bacillus methanolicus PB1</name>
    <dbReference type="NCBI Taxonomy" id="997296"/>
    <lineage>
        <taxon>Bacteria</taxon>
        <taxon>Bacillati</taxon>
        <taxon>Bacillota</taxon>
        <taxon>Bacilli</taxon>
        <taxon>Bacillales</taxon>
        <taxon>Bacillaceae</taxon>
        <taxon>Bacillus</taxon>
    </lineage>
</organism>
<feature type="active site" description="Proton acceptor" evidence="9">
    <location>
        <position position="49"/>
    </location>
</feature>
<evidence type="ECO:0000256" key="3">
    <source>
        <dbReference type="ARBA" id="ARBA00011270"/>
    </source>
</evidence>
<dbReference type="Gene3D" id="3.20.20.70">
    <property type="entry name" value="Aldolase class I"/>
    <property type="match status" value="1"/>
</dbReference>
<comment type="pathway">
    <text evidence="2 9">Amino-acid biosynthesis; L-tryptophan biosynthesis; L-tryptophan from chorismate: step 5/5.</text>
</comment>
<evidence type="ECO:0000256" key="9">
    <source>
        <dbReference type="HAMAP-Rule" id="MF_00131"/>
    </source>
</evidence>
<reference evidence="11 12" key="1">
    <citation type="journal article" date="2012" name="Appl. Environ. Microbiol.">
        <title>Genome Sequence of Thermotolerant Bacillus methanolicus: Features and Regulation Related to Methylotrophy and Production of L-Lysine and L-Glutamate from Methanol.</title>
        <authorList>
            <person name="Heggeset T.M."/>
            <person name="Krog A."/>
            <person name="Balzer S."/>
            <person name="Wentzel A."/>
            <person name="Ellingsen T.E."/>
            <person name="Brautaset T."/>
        </authorList>
    </citation>
    <scope>NUCLEOTIDE SEQUENCE [LARGE SCALE GENOMIC DNA]</scope>
    <source>
        <strain evidence="11 12">PB1</strain>
    </source>
</reference>
<dbReference type="SUPFAM" id="SSF51366">
    <property type="entry name" value="Ribulose-phoshate binding barrel"/>
    <property type="match status" value="1"/>
</dbReference>
<evidence type="ECO:0000256" key="6">
    <source>
        <dbReference type="ARBA" id="ARBA00023141"/>
    </source>
</evidence>
<evidence type="ECO:0000313" key="12">
    <source>
        <dbReference type="Proteomes" id="UP000010523"/>
    </source>
</evidence>
<dbReference type="HAMAP" id="MF_00131">
    <property type="entry name" value="Trp_synth_alpha"/>
    <property type="match status" value="1"/>
</dbReference>
<dbReference type="EC" id="4.2.1.20" evidence="9"/>
<dbReference type="InterPro" id="IPR013785">
    <property type="entry name" value="Aldolase_TIM"/>
</dbReference>
<name>I3DW10_BACMT</name>
<dbReference type="CDD" id="cd04724">
    <property type="entry name" value="Tryptophan_synthase_alpha"/>
    <property type="match status" value="1"/>
</dbReference>
<sequence>MNRIEKTFASLKERNEKAFVPYIMAGDGGLDSLQEKIVFLEKAGATAVEIGIPFSDPVADGPTIQRAGIRALKEGTTFRGVLSALAEIRPFVSIPLIVMTYVNPVLAYGMGKFIVDAKKAGVDGCIIPDLPIEEEELIARMLEDSGIELIRLVTLTSPLERIKEIAGRARGFLYAVTVTGITGARSGFQNELGDYLKRVKSVSNKPVLAGFGISTPEHVKEMSQYCDGVIVGSKIIELFEQGDLKGIENLIKAANSFQSV</sequence>
<evidence type="ECO:0000256" key="2">
    <source>
        <dbReference type="ARBA" id="ARBA00004733"/>
    </source>
</evidence>
<dbReference type="NCBIfam" id="TIGR00262">
    <property type="entry name" value="trpA"/>
    <property type="match status" value="1"/>
</dbReference>
<dbReference type="UniPathway" id="UPA00035">
    <property type="reaction ID" value="UER00044"/>
</dbReference>